<keyword evidence="2" id="KW-0808">Transferase</keyword>
<dbReference type="Pfam" id="PF08241">
    <property type="entry name" value="Methyltransf_11"/>
    <property type="match status" value="1"/>
</dbReference>
<dbReference type="InterPro" id="IPR029063">
    <property type="entry name" value="SAM-dependent_MTases_sf"/>
</dbReference>
<dbReference type="GO" id="GO:0008757">
    <property type="term" value="F:S-adenosylmethionine-dependent methyltransferase activity"/>
    <property type="evidence" value="ECO:0007669"/>
    <property type="project" value="InterPro"/>
</dbReference>
<comment type="caution">
    <text evidence="2">The sequence shown here is derived from an EMBL/GenBank/DDBJ whole genome shotgun (WGS) entry which is preliminary data.</text>
</comment>
<protein>
    <submittedName>
        <fullName evidence="2">Ubiquinone/menaquinone biosynthesis C-methylase UbiE</fullName>
    </submittedName>
</protein>
<sequence>MEKIFRQIPLYRFLMVCNEENSDKRILDCGAGGDCPPLSLFSKYGYQTTGIEFDEEQLKRAQKFGDSHGQCLGIQLGDMRTLPFPDEHFGNVYSYNSIFHMKKVDIEKSILEMKRVLKSNGLMFVNFLSTDDFRCGEGPCVGDNEYEQMDDVPVIHSYFTHSEADRYFEDMKILYKEVRILERVYEGELIRQGFIDYIVRK</sequence>
<dbReference type="GO" id="GO:0032259">
    <property type="term" value="P:methylation"/>
    <property type="evidence" value="ECO:0007669"/>
    <property type="project" value="UniProtKB-KW"/>
</dbReference>
<dbReference type="CDD" id="cd02440">
    <property type="entry name" value="AdoMet_MTases"/>
    <property type="match status" value="1"/>
</dbReference>
<dbReference type="SUPFAM" id="SSF53335">
    <property type="entry name" value="S-adenosyl-L-methionine-dependent methyltransferases"/>
    <property type="match status" value="1"/>
</dbReference>
<name>A0A841KUI7_9FIRM</name>
<dbReference type="Gene3D" id="3.40.50.150">
    <property type="entry name" value="Vaccinia Virus protein VP39"/>
    <property type="match status" value="1"/>
</dbReference>
<proteinExistence type="predicted"/>
<reference evidence="2 3" key="1">
    <citation type="submission" date="2020-08" db="EMBL/GenBank/DDBJ databases">
        <title>Genomic Encyclopedia of Type Strains, Phase IV (KMG-IV): sequencing the most valuable type-strain genomes for metagenomic binning, comparative biology and taxonomic classification.</title>
        <authorList>
            <person name="Goeker M."/>
        </authorList>
    </citation>
    <scope>NUCLEOTIDE SEQUENCE [LARGE SCALE GENOMIC DNA]</scope>
    <source>
        <strain evidence="2 3">DSM 103526</strain>
    </source>
</reference>
<keyword evidence="3" id="KW-1185">Reference proteome</keyword>
<evidence type="ECO:0000313" key="3">
    <source>
        <dbReference type="Proteomes" id="UP000579281"/>
    </source>
</evidence>
<evidence type="ECO:0000313" key="2">
    <source>
        <dbReference type="EMBL" id="MBB6217023.1"/>
    </source>
</evidence>
<organism evidence="2 3">
    <name type="scientific">Anaerosolibacter carboniphilus</name>
    <dbReference type="NCBI Taxonomy" id="1417629"/>
    <lineage>
        <taxon>Bacteria</taxon>
        <taxon>Bacillati</taxon>
        <taxon>Bacillota</taxon>
        <taxon>Clostridia</taxon>
        <taxon>Peptostreptococcales</taxon>
        <taxon>Thermotaleaceae</taxon>
        <taxon>Anaerosolibacter</taxon>
    </lineage>
</organism>
<feature type="domain" description="Methyltransferase type 11" evidence="1">
    <location>
        <begin position="27"/>
        <end position="124"/>
    </location>
</feature>
<dbReference type="InterPro" id="IPR013216">
    <property type="entry name" value="Methyltransf_11"/>
</dbReference>
<evidence type="ECO:0000259" key="1">
    <source>
        <dbReference type="Pfam" id="PF08241"/>
    </source>
</evidence>
<dbReference type="AlphaFoldDB" id="A0A841KUI7"/>
<keyword evidence="2" id="KW-0489">Methyltransferase</keyword>
<accession>A0A841KUI7</accession>
<keyword evidence="2" id="KW-0830">Ubiquinone</keyword>
<dbReference type="RefSeq" id="WP_184311542.1">
    <property type="nucleotide sequence ID" value="NZ_JACHEN010000019.1"/>
</dbReference>
<dbReference type="EMBL" id="JACHEN010000019">
    <property type="protein sequence ID" value="MBB6217023.1"/>
    <property type="molecule type" value="Genomic_DNA"/>
</dbReference>
<gene>
    <name evidence="2" type="ORF">HNQ80_003128</name>
</gene>
<dbReference type="Proteomes" id="UP000579281">
    <property type="component" value="Unassembled WGS sequence"/>
</dbReference>